<dbReference type="PROSITE" id="PS50889">
    <property type="entry name" value="S4"/>
    <property type="match status" value="1"/>
</dbReference>
<dbReference type="PANTHER" id="PTHR21600:SF40">
    <property type="entry name" value="PSEUDOURIDYLATE SYNTHASE RPUSD2"/>
    <property type="match status" value="1"/>
</dbReference>
<evidence type="ECO:0000313" key="5">
    <source>
        <dbReference type="Proteomes" id="UP001429100"/>
    </source>
</evidence>
<dbReference type="Proteomes" id="UP000199752">
    <property type="component" value="Chromosome 2"/>
</dbReference>
<name>A0A0S4TCY4_CRYHO</name>
<dbReference type="GO" id="GO:0003723">
    <property type="term" value="F:RNA binding"/>
    <property type="evidence" value="ECO:0007669"/>
    <property type="project" value="UniProtKB-KW"/>
</dbReference>
<dbReference type="CDD" id="cd02557">
    <property type="entry name" value="PseudoU_synth_ScRIB2"/>
    <property type="match status" value="1"/>
</dbReference>
<dbReference type="OrthoDB" id="424794at2759"/>
<dbReference type="InterPro" id="IPR020103">
    <property type="entry name" value="PsdUridine_synth_cat_dom_sf"/>
</dbReference>
<dbReference type="VEuPathDB" id="CryptoDB:Chro.20259"/>
<dbReference type="AlphaFoldDB" id="A0A0S4TCY4"/>
<dbReference type="InterPro" id="IPR050188">
    <property type="entry name" value="RluA_PseudoU_synthase"/>
</dbReference>
<dbReference type="GO" id="GO:0009982">
    <property type="term" value="F:pseudouridine synthase activity"/>
    <property type="evidence" value="ECO:0007669"/>
    <property type="project" value="InterPro"/>
</dbReference>
<dbReference type="Proteomes" id="UP001429100">
    <property type="component" value="Unassembled WGS sequence"/>
</dbReference>
<proteinExistence type="predicted"/>
<dbReference type="VEuPathDB" id="CryptoDB:GY17_00002195"/>
<accession>A0A0S4TCY4</accession>
<reference evidence="4 5" key="3">
    <citation type="submission" date="2017-10" db="EMBL/GenBank/DDBJ databases">
        <title>Consistent, comparative and evidence-based genome annotation and re-annotation for the closely-related species, Cryptosporidium parvum, C. hominis and C. tyzzeri.</title>
        <authorList>
            <person name="Baptista R.P."/>
            <person name="Li Y."/>
            <person name="Sateriale A."/>
            <person name="Striepen B."/>
            <person name="Kissinger J.C."/>
        </authorList>
    </citation>
    <scope>NUCLEOTIDE SEQUENCE [LARGE SCALE GENOMIC DNA]</scope>
    <source>
        <strain evidence="4">30976</strain>
    </source>
</reference>
<gene>
    <name evidence="3" type="ORF">CHUDEA2_2420</name>
    <name evidence="4" type="ORF">GY17_00002195</name>
</gene>
<dbReference type="VEuPathDB" id="CryptoDB:CHUDEA2_2420"/>
<sequence length="481" mass="54921">MNSNNTFTICSELNIEISSSDAKTLKIIKKNCNDKEVEDYVVVVPPYMFEYESFCKLRWRDRTLRDLFLNEFRTRPIEEYLRLIDQRRLSVNDTPANSLDYIVRNGDKIKHRSLFIELPVATDKVKILYDSSTLLAVFKPCGIPCHPQGRFNKLSLTKLIQSEYLSKLNTNSTYIHPINRLDRVTSGLVLLSKDSSTTKNLSSKVQFAHKYYLAMINESASNFISHVSQSSIEGVSIRELSLDESHGITSHVIKCEIGLKTLKDREGESLITRIDSSENSKYSLTYFFPLISCLDINEGKKQKINETDKYSILLCKPITGRTHQIRAHLKYIGFPIVRDILYSDKVLPGIKLNTSSFKFTDSNLSASCIYNIKDLEVEELLKFPLQKKYFGGGGSMSLDSSDGLAHVEYFVEPPIGICLHSLLYILPPSVPTENYLIFKCKVLPDWIANNTNLNIAKVLEDWPYWNKSILSELKHNKLGLL</sequence>
<dbReference type="PROSITE" id="PS01129">
    <property type="entry name" value="PSI_RLU"/>
    <property type="match status" value="1"/>
</dbReference>
<reference evidence="4 5" key="1">
    <citation type="submission" date="2014-11" db="EMBL/GenBank/DDBJ databases">
        <title>Comparative genomic analysis of Cryptosporidium hominis reveals occurrence of genetic recombination in virulent subtypes.</title>
        <authorList>
            <person name="Guo Y."/>
            <person name="Tang K."/>
            <person name="Frace M."/>
            <person name="Li N."/>
            <person name="Roellig D.M."/>
            <person name="Sammons S."/>
            <person name="Knipe K."/>
            <person name="Rowe L."/>
            <person name="Feng Y."/>
            <person name="Xiao L."/>
        </authorList>
    </citation>
    <scope>NUCLEOTIDE SEQUENCE [LARGE SCALE GENOMIC DNA]</scope>
    <source>
        <strain evidence="4">30976</strain>
    </source>
</reference>
<keyword evidence="1" id="KW-0694">RNA-binding</keyword>
<dbReference type="InterPro" id="IPR006145">
    <property type="entry name" value="PsdUridine_synth_RsuA/RluA"/>
</dbReference>
<evidence type="ECO:0000313" key="3">
    <source>
        <dbReference type="EMBL" id="CUV04598.1"/>
    </source>
</evidence>
<reference evidence="3" key="2">
    <citation type="submission" date="2015-08" db="EMBL/GenBank/DDBJ databases">
        <authorList>
            <person name="Babu N.S."/>
            <person name="Beckwith C.J."/>
            <person name="Beseler K.G."/>
            <person name="Brison A."/>
            <person name="Carone J.V."/>
            <person name="Caskin T.P."/>
            <person name="Diamond M."/>
            <person name="Durham M.E."/>
            <person name="Foxe J.M."/>
            <person name="Go M."/>
            <person name="Henderson B.A."/>
            <person name="Jones I.B."/>
            <person name="McGettigan J.A."/>
            <person name="Micheletti S.J."/>
            <person name="Nasrallah M.E."/>
            <person name="Ortiz D."/>
            <person name="Piller C.R."/>
            <person name="Privatt S.R."/>
            <person name="Schneider S.L."/>
            <person name="Sharp S."/>
            <person name="Smith T.C."/>
            <person name="Stanton J.D."/>
            <person name="Ullery H.E."/>
            <person name="Wilson R.J."/>
            <person name="Serrano M.G."/>
            <person name="Buck G."/>
            <person name="Lee V."/>
            <person name="Wang Y."/>
            <person name="Carvalho R."/>
            <person name="Voegtly L."/>
            <person name="Shi R."/>
            <person name="Duckworth R."/>
            <person name="Johnson A."/>
            <person name="Loviza R."/>
            <person name="Walstead R."/>
            <person name="Shah Z."/>
            <person name="Kiflezghi M."/>
            <person name="Wade K."/>
            <person name="Ball S.L."/>
            <person name="Bradley K.W."/>
            <person name="Asai D.J."/>
            <person name="Bowman C.A."/>
            <person name="Russell D.A."/>
            <person name="Pope W.H."/>
            <person name="Jacobs-Sera D."/>
            <person name="Hendrix R.W."/>
            <person name="Hatfull G.F."/>
        </authorList>
    </citation>
    <scope>NUCLEOTIDE SEQUENCE [LARGE SCALE GENOMIC DNA]</scope>
</reference>
<evidence type="ECO:0000313" key="4">
    <source>
        <dbReference type="EMBL" id="PPS95137.1"/>
    </source>
</evidence>
<dbReference type="InterPro" id="IPR006224">
    <property type="entry name" value="PsdUridine_synth_RluA-like_CS"/>
</dbReference>
<dbReference type="Gene3D" id="3.30.2350.10">
    <property type="entry name" value="Pseudouridine synthase"/>
    <property type="match status" value="1"/>
</dbReference>
<protein>
    <submittedName>
        <fullName evidence="4">RNA pseudouridylate synthase</fullName>
    </submittedName>
</protein>
<keyword evidence="5" id="KW-1185">Reference proteome</keyword>
<dbReference type="EMBL" id="JTAI01000039">
    <property type="protein sequence ID" value="PPS95137.1"/>
    <property type="molecule type" value="Genomic_DNA"/>
</dbReference>
<evidence type="ECO:0000259" key="2">
    <source>
        <dbReference type="Pfam" id="PF00849"/>
    </source>
</evidence>
<organism evidence="3">
    <name type="scientific">Cryptosporidium hominis</name>
    <dbReference type="NCBI Taxonomy" id="237895"/>
    <lineage>
        <taxon>Eukaryota</taxon>
        <taxon>Sar</taxon>
        <taxon>Alveolata</taxon>
        <taxon>Apicomplexa</taxon>
        <taxon>Conoidasida</taxon>
        <taxon>Coccidia</taxon>
        <taxon>Eucoccidiorida</taxon>
        <taxon>Eimeriorina</taxon>
        <taxon>Cryptosporidiidae</taxon>
        <taxon>Cryptosporidium</taxon>
    </lineage>
</organism>
<dbReference type="SUPFAM" id="SSF55120">
    <property type="entry name" value="Pseudouridine synthase"/>
    <property type="match status" value="1"/>
</dbReference>
<dbReference type="GO" id="GO:0000455">
    <property type="term" value="P:enzyme-directed rRNA pseudouridine synthesis"/>
    <property type="evidence" value="ECO:0007669"/>
    <property type="project" value="TreeGrafter"/>
</dbReference>
<dbReference type="VEuPathDB" id="CryptoDB:ChTU502y2012_366g0115"/>
<feature type="domain" description="Pseudouridine synthase RsuA/RluA-like" evidence="2">
    <location>
        <begin position="134"/>
        <end position="330"/>
    </location>
</feature>
<evidence type="ECO:0000256" key="1">
    <source>
        <dbReference type="PROSITE-ProRule" id="PRU00182"/>
    </source>
</evidence>
<dbReference type="Pfam" id="PF00849">
    <property type="entry name" value="PseudoU_synth_2"/>
    <property type="match status" value="1"/>
</dbReference>
<dbReference type="EMBL" id="LN877948">
    <property type="protein sequence ID" value="CUV04598.1"/>
    <property type="molecule type" value="Genomic_DNA"/>
</dbReference>
<dbReference type="PANTHER" id="PTHR21600">
    <property type="entry name" value="MITOCHONDRIAL RNA PSEUDOURIDINE SYNTHASE"/>
    <property type="match status" value="1"/>
</dbReference>